<dbReference type="AlphaFoldDB" id="A0A562LWH7"/>
<sequence length="276" mass="30184">MLIKPSSTFAHPVLSPQTDDYGDRLFDISLEVEEAPEAGEVVLKGLCILDDPAPRQLIGSGQATLGVVVECLETYFQRFFMVQEDGFTLQFGAGELRGRVAVQAVLAASEDGVQLESKFIAADYPPNTRRLESGDVIALSAIHTFEAGLDKLLPMESIFHLVASEDVADGIFQVGLDTEAIRLEVHPDLYRTIYGIRGTSLRDILLSSLFLPAVMNALDAMRSGGYEGQRWHRVIEARCSNEGVIVDDNTDLALSAQRLLDGPLGLLRGMFREGDE</sequence>
<dbReference type="EMBL" id="VLKP01000004">
    <property type="protein sequence ID" value="TWI11984.1"/>
    <property type="molecule type" value="Genomic_DNA"/>
</dbReference>
<accession>A0A562LWH7</accession>
<comment type="caution">
    <text evidence="1">The sequence shown here is derived from an EMBL/GenBank/DDBJ whole genome shotgun (WGS) entry which is preliminary data.</text>
</comment>
<organism evidence="1 2">
    <name type="scientific">Aerolutibacter ruishenii</name>
    <dbReference type="NCBI Taxonomy" id="686800"/>
    <lineage>
        <taxon>Bacteria</taxon>
        <taxon>Pseudomonadati</taxon>
        <taxon>Pseudomonadota</taxon>
        <taxon>Gammaproteobacteria</taxon>
        <taxon>Lysobacterales</taxon>
        <taxon>Lysobacteraceae</taxon>
        <taxon>Aerolutibacter</taxon>
    </lineage>
</organism>
<evidence type="ECO:0000313" key="2">
    <source>
        <dbReference type="Proteomes" id="UP000316471"/>
    </source>
</evidence>
<dbReference type="OrthoDB" id="8455441at2"/>
<dbReference type="RefSeq" id="WP_144813391.1">
    <property type="nucleotide sequence ID" value="NZ_VLKP01000004.1"/>
</dbReference>
<gene>
    <name evidence="1" type="ORF">IP93_01265</name>
</gene>
<name>A0A562LWH7_9GAMM</name>
<keyword evidence="2" id="KW-1185">Reference proteome</keyword>
<reference evidence="1 2" key="1">
    <citation type="journal article" date="2015" name="Stand. Genomic Sci.">
        <title>Genomic Encyclopedia of Bacterial and Archaeal Type Strains, Phase III: the genomes of soil and plant-associated and newly described type strains.</title>
        <authorList>
            <person name="Whitman W.B."/>
            <person name="Woyke T."/>
            <person name="Klenk H.P."/>
            <person name="Zhou Y."/>
            <person name="Lilburn T.G."/>
            <person name="Beck B.J."/>
            <person name="De Vos P."/>
            <person name="Vandamme P."/>
            <person name="Eisen J.A."/>
            <person name="Garrity G."/>
            <person name="Hugenholtz P."/>
            <person name="Kyrpides N.C."/>
        </authorList>
    </citation>
    <scope>NUCLEOTIDE SEQUENCE [LARGE SCALE GENOMIC DNA]</scope>
    <source>
        <strain evidence="1 2">CGMCC 1.10136</strain>
    </source>
</reference>
<proteinExistence type="predicted"/>
<evidence type="ECO:0000313" key="1">
    <source>
        <dbReference type="EMBL" id="TWI11984.1"/>
    </source>
</evidence>
<protein>
    <submittedName>
        <fullName evidence="1">Uncharacterized protein</fullName>
    </submittedName>
</protein>
<dbReference type="Proteomes" id="UP000316471">
    <property type="component" value="Unassembled WGS sequence"/>
</dbReference>